<dbReference type="SUPFAM" id="SSF51735">
    <property type="entry name" value="NAD(P)-binding Rossmann-fold domains"/>
    <property type="match status" value="1"/>
</dbReference>
<dbReference type="EMBL" id="CP007452">
    <property type="protein sequence ID" value="AHM56811.1"/>
    <property type="molecule type" value="Genomic_DNA"/>
</dbReference>
<evidence type="ECO:0000313" key="2">
    <source>
        <dbReference type="Proteomes" id="UP000019591"/>
    </source>
</evidence>
<dbReference type="GO" id="GO:0016616">
    <property type="term" value="F:oxidoreductase activity, acting on the CH-OH group of donors, NAD or NADP as acceptor"/>
    <property type="evidence" value="ECO:0007669"/>
    <property type="project" value="InterPro"/>
</dbReference>
<dbReference type="InterPro" id="IPR015955">
    <property type="entry name" value="Lactate_DH/Glyco_Ohase_4_C"/>
</dbReference>
<evidence type="ECO:0000313" key="1">
    <source>
        <dbReference type="EMBL" id="AHM56811.1"/>
    </source>
</evidence>
<keyword evidence="2" id="KW-1185">Reference proteome</keyword>
<gene>
    <name evidence="1" type="ORF">EAL2_c15160</name>
</gene>
<dbReference type="HOGENOM" id="CLU_054719_0_0_9"/>
<protein>
    <submittedName>
        <fullName evidence="1">Malate/lactate dehydrogenase</fullName>
    </submittedName>
</protein>
<proteinExistence type="predicted"/>
<organism evidence="1 2">
    <name type="scientific">Peptoclostridium acidaminophilum DSM 3953</name>
    <dbReference type="NCBI Taxonomy" id="1286171"/>
    <lineage>
        <taxon>Bacteria</taxon>
        <taxon>Bacillati</taxon>
        <taxon>Bacillota</taxon>
        <taxon>Clostridia</taxon>
        <taxon>Peptostreptococcales</taxon>
        <taxon>Peptoclostridiaceae</taxon>
        <taxon>Peptoclostridium</taxon>
    </lineage>
</organism>
<reference evidence="1 2" key="1">
    <citation type="journal article" date="2014" name="Genome Announc.">
        <title>Complete Genome Sequence of Amino Acid-Utilizing Eubacterium acidaminophilum al-2 (DSM 3953).</title>
        <authorList>
            <person name="Poehlein A."/>
            <person name="Andreesen J.R."/>
            <person name="Daniel R."/>
        </authorList>
    </citation>
    <scope>NUCLEOTIDE SEQUENCE [LARGE SCALE GENOMIC DNA]</scope>
    <source>
        <strain evidence="1 2">DSM 3953</strain>
    </source>
</reference>
<dbReference type="Proteomes" id="UP000019591">
    <property type="component" value="Chromosome"/>
</dbReference>
<name>W8U7F1_PEPAC</name>
<dbReference type="PATRIC" id="fig|1286171.3.peg.1467"/>
<dbReference type="STRING" id="1286171.EAL2_c15160"/>
<dbReference type="eggNOG" id="COG0039">
    <property type="taxonomic scope" value="Bacteria"/>
</dbReference>
<dbReference type="Gene3D" id="3.40.50.720">
    <property type="entry name" value="NAD(P)-binding Rossmann-like Domain"/>
    <property type="match status" value="1"/>
</dbReference>
<dbReference type="SUPFAM" id="SSF56327">
    <property type="entry name" value="LDH C-terminal domain-like"/>
    <property type="match status" value="1"/>
</dbReference>
<dbReference type="AlphaFoldDB" id="W8U7F1"/>
<dbReference type="InterPro" id="IPR036291">
    <property type="entry name" value="NAD(P)-bd_dom_sf"/>
</dbReference>
<dbReference type="KEGG" id="eac:EAL2_c15160"/>
<dbReference type="RefSeq" id="WP_038601945.1">
    <property type="nucleotide sequence ID" value="NZ_CP007452.1"/>
</dbReference>
<accession>W8U7F1</accession>
<sequence>MAIKYYRLSERMLISREEIDGLPSLSREEAEAFEGLACFAGRLEKGMSRRAFSVSDASLLELENEGIGLLKTGEEASVEADDIILRKIREGKLMYVNTSYPNWREACSARLPKSWRINVVGMGDVGGMLLTGLRLLGGDDVESIGIYDRDESKMQRWHLEAGQIYSQFDGKKYPPVRKLGEDELFDCDMIAFCVSVGVPPVGQAVKDVRMVQFEQNSKIIGEYGKMAYKTGFKGIFAVVSDPVDPLCKALYIASNKGDDGQLHYGGLAPEQIRGYGLGVMNARAVYYSMQNERLAGYKEHGRAFGPHGEGLVIANSISDYNDELSQELTQKAKHANIEVRNTGFKPYIAPALSSGALSLLSTIKGEWHYSSTYMGGVFIGAKNRLTDSGTELERLDLDDKLFERLTETYEHLKSII</sequence>